<name>A0A813JMT1_POLGL</name>
<dbReference type="InterPro" id="IPR022796">
    <property type="entry name" value="Chloroa_b-bind"/>
</dbReference>
<dbReference type="GO" id="GO:0016168">
    <property type="term" value="F:chlorophyll binding"/>
    <property type="evidence" value="ECO:0007669"/>
    <property type="project" value="UniProtKB-KW"/>
</dbReference>
<keyword evidence="4" id="KW-0934">Plastid</keyword>
<organism evidence="7 8">
    <name type="scientific">Polarella glacialis</name>
    <name type="common">Dinoflagellate</name>
    <dbReference type="NCBI Taxonomy" id="89957"/>
    <lineage>
        <taxon>Eukaryota</taxon>
        <taxon>Sar</taxon>
        <taxon>Alveolata</taxon>
        <taxon>Dinophyceae</taxon>
        <taxon>Suessiales</taxon>
        <taxon>Suessiaceae</taxon>
        <taxon>Polarella</taxon>
    </lineage>
</organism>
<dbReference type="PANTHER" id="PTHR21649">
    <property type="entry name" value="CHLOROPHYLL A/B BINDING PROTEIN"/>
    <property type="match status" value="1"/>
</dbReference>
<keyword evidence="3" id="KW-0602">Photosynthesis</keyword>
<evidence type="ECO:0000256" key="1">
    <source>
        <dbReference type="ARBA" id="ARBA00004229"/>
    </source>
</evidence>
<evidence type="ECO:0000256" key="3">
    <source>
        <dbReference type="ARBA" id="ARBA00022531"/>
    </source>
</evidence>
<dbReference type="Pfam" id="PF00504">
    <property type="entry name" value="Chloroa_b-bind"/>
    <property type="match status" value="1"/>
</dbReference>
<evidence type="ECO:0000313" key="7">
    <source>
        <dbReference type="EMBL" id="CAE8680518.1"/>
    </source>
</evidence>
<dbReference type="SUPFAM" id="SSF103511">
    <property type="entry name" value="Chlorophyll a-b binding protein"/>
    <property type="match status" value="1"/>
</dbReference>
<feature type="binding site" description="axial binding residue" evidence="5">
    <location>
        <position position="137"/>
    </location>
    <ligand>
        <name>chlorophyll b</name>
        <dbReference type="ChEBI" id="CHEBI:61721"/>
        <label>1</label>
    </ligand>
    <ligandPart>
        <name>Mg</name>
        <dbReference type="ChEBI" id="CHEBI:25107"/>
    </ligandPart>
</feature>
<evidence type="ECO:0000256" key="2">
    <source>
        <dbReference type="ARBA" id="ARBA00022528"/>
    </source>
</evidence>
<comment type="subcellular location">
    <subcellularLocation>
        <location evidence="1">Plastid</location>
        <location evidence="1">Chloroplast</location>
    </subcellularLocation>
</comment>
<dbReference type="GO" id="GO:0009765">
    <property type="term" value="P:photosynthesis, light harvesting"/>
    <property type="evidence" value="ECO:0007669"/>
    <property type="project" value="InterPro"/>
</dbReference>
<feature type="binding site" evidence="5">
    <location>
        <position position="168"/>
    </location>
    <ligand>
        <name>chlorophyll b</name>
        <dbReference type="ChEBI" id="CHEBI:61721"/>
        <label>4</label>
    </ligand>
</feature>
<keyword evidence="6" id="KW-0812">Transmembrane</keyword>
<evidence type="ECO:0000256" key="6">
    <source>
        <dbReference type="SAM" id="Phobius"/>
    </source>
</evidence>
<dbReference type="GO" id="GO:0016020">
    <property type="term" value="C:membrane"/>
    <property type="evidence" value="ECO:0007669"/>
    <property type="project" value="InterPro"/>
</dbReference>
<feature type="transmembrane region" description="Helical" evidence="6">
    <location>
        <begin position="248"/>
        <end position="270"/>
    </location>
</feature>
<evidence type="ECO:0000256" key="4">
    <source>
        <dbReference type="ARBA" id="ARBA00022640"/>
    </source>
</evidence>
<feature type="binding site" description="axial binding residue" evidence="5">
    <location>
        <position position="193"/>
    </location>
    <ligand>
        <name>chlorophyll b</name>
        <dbReference type="ChEBI" id="CHEBI:61721"/>
        <label>1</label>
    </ligand>
    <ligandPart>
        <name>Mg</name>
        <dbReference type="ChEBI" id="CHEBI:25107"/>
    </ligandPart>
</feature>
<dbReference type="GO" id="GO:0009507">
    <property type="term" value="C:chloroplast"/>
    <property type="evidence" value="ECO:0007669"/>
    <property type="project" value="UniProtKB-SubCell"/>
</dbReference>
<feature type="binding site" evidence="5">
    <location>
        <position position="218"/>
    </location>
    <ligand>
        <name>chlorophyll a</name>
        <dbReference type="ChEBI" id="CHEBI:58416"/>
        <label>1</label>
    </ligand>
</feature>
<protein>
    <submittedName>
        <fullName evidence="7">Uncharacterized protein</fullName>
    </submittedName>
</protein>
<keyword evidence="6" id="KW-1133">Transmembrane helix</keyword>
<dbReference type="EMBL" id="CAJNNW010025865">
    <property type="protein sequence ID" value="CAE8680518.1"/>
    <property type="molecule type" value="Genomic_DNA"/>
</dbReference>
<feature type="binding site" evidence="5">
    <location>
        <position position="224"/>
    </location>
    <ligand>
        <name>chlorophyll a</name>
        <dbReference type="ChEBI" id="CHEBI:58416"/>
        <label>1</label>
    </ligand>
</feature>
<dbReference type="InterPro" id="IPR001344">
    <property type="entry name" value="Chloro_AB-bd_pln"/>
</dbReference>
<keyword evidence="5" id="KW-0148">Chlorophyll</keyword>
<evidence type="ECO:0000313" key="8">
    <source>
        <dbReference type="Proteomes" id="UP000626109"/>
    </source>
</evidence>
<feature type="transmembrane region" description="Helical" evidence="6">
    <location>
        <begin position="55"/>
        <end position="78"/>
    </location>
</feature>
<sequence>MDQKLVTQAAAAVGGVVAAAALLEGPSFLQGSWSATRAALRGTSGGGPSPGGSLQVITASTSLGLSSAAVVATSLAAVARASRRPARKAGVGMHSFDPANEVGVTELLGFFDPAGFCKNTDLSGFRNLRAAEIKHGRVAMMAALGALVQHYVRIPGFESMPSGLHAVLTPPGSYGFAALLAVAAALELGPWTESYDKEPGDFGDPLNLGQYTEDMRNKELNNGRAAMFAAVGIIAAEWYTSLDGVEQLTLAPVVYAVYGLLLLSPLVVVVQK</sequence>
<feature type="binding site" evidence="5">
    <location>
        <position position="219"/>
    </location>
    <ligand>
        <name>chlorophyll a</name>
        <dbReference type="ChEBI" id="CHEBI:58416"/>
        <label>1</label>
    </ligand>
</feature>
<keyword evidence="5" id="KW-0157">Chromophore</keyword>
<keyword evidence="2" id="KW-0150">Chloroplast</keyword>
<dbReference type="Proteomes" id="UP000626109">
    <property type="component" value="Unassembled WGS sequence"/>
</dbReference>
<feature type="transmembrane region" description="Helical" evidence="6">
    <location>
        <begin position="225"/>
        <end position="242"/>
    </location>
</feature>
<evidence type="ECO:0000256" key="5">
    <source>
        <dbReference type="PIRSR" id="PIRSR601344-1"/>
    </source>
</evidence>
<dbReference type="Gene3D" id="1.10.3460.10">
    <property type="entry name" value="Chlorophyll a/b binding protein domain"/>
    <property type="match status" value="1"/>
</dbReference>
<feature type="binding site" evidence="5">
    <location>
        <position position="132"/>
    </location>
    <ligand>
        <name>chlorophyll a</name>
        <dbReference type="ChEBI" id="CHEBI:58416"/>
        <label>1</label>
    </ligand>
</feature>
<comment type="caution">
    <text evidence="7">The sequence shown here is derived from an EMBL/GenBank/DDBJ whole genome shotgun (WGS) entry which is preliminary data.</text>
</comment>
<feature type="binding site" evidence="5">
    <location>
        <position position="222"/>
    </location>
    <ligand>
        <name>chlorophyll a</name>
        <dbReference type="ChEBI" id="CHEBI:58416"/>
        <label>1</label>
    </ligand>
</feature>
<gene>
    <name evidence="7" type="ORF">PGLA2088_LOCUS21941</name>
</gene>
<accession>A0A813JMT1</accession>
<keyword evidence="6" id="KW-0472">Membrane</keyword>
<reference evidence="7" key="1">
    <citation type="submission" date="2021-02" db="EMBL/GenBank/DDBJ databases">
        <authorList>
            <person name="Dougan E. K."/>
            <person name="Rhodes N."/>
            <person name="Thang M."/>
            <person name="Chan C."/>
        </authorList>
    </citation>
    <scope>NUCLEOTIDE SEQUENCE</scope>
</reference>
<proteinExistence type="predicted"/>
<feature type="binding site" evidence="5">
    <location>
        <position position="135"/>
    </location>
    <ligand>
        <name>chlorophyll a</name>
        <dbReference type="ChEBI" id="CHEBI:58416"/>
        <label>1</label>
    </ligand>
</feature>
<dbReference type="AlphaFoldDB" id="A0A813JMT1"/>